<dbReference type="OrthoDB" id="4262501at2"/>
<gene>
    <name evidence="1" type="ORF">FQU76_31260</name>
</gene>
<organism evidence="1 2">
    <name type="scientific">Streptomyces qinzhouensis</name>
    <dbReference type="NCBI Taxonomy" id="2599401"/>
    <lineage>
        <taxon>Bacteria</taxon>
        <taxon>Bacillati</taxon>
        <taxon>Actinomycetota</taxon>
        <taxon>Actinomycetes</taxon>
        <taxon>Kitasatosporales</taxon>
        <taxon>Streptomycetaceae</taxon>
        <taxon>Streptomyces</taxon>
    </lineage>
</organism>
<dbReference type="EMBL" id="CP042266">
    <property type="protein sequence ID" value="QDY80250.1"/>
    <property type="molecule type" value="Genomic_DNA"/>
</dbReference>
<proteinExistence type="predicted"/>
<accession>A0A5B8JQQ5</accession>
<dbReference type="Proteomes" id="UP000320580">
    <property type="component" value="Chromosome"/>
</dbReference>
<dbReference type="AlphaFoldDB" id="A0A5B8JQQ5"/>
<evidence type="ECO:0000313" key="2">
    <source>
        <dbReference type="Proteomes" id="UP000320580"/>
    </source>
</evidence>
<protein>
    <submittedName>
        <fullName evidence="1">Uncharacterized protein</fullName>
    </submittedName>
</protein>
<name>A0A5B8JQQ5_9ACTN</name>
<dbReference type="KEGG" id="sqz:FQU76_31260"/>
<keyword evidence="2" id="KW-1185">Reference proteome</keyword>
<reference evidence="1 2" key="1">
    <citation type="submission" date="2019-07" db="EMBL/GenBank/DDBJ databases">
        <authorList>
            <person name="Zhu P."/>
        </authorList>
    </citation>
    <scope>NUCLEOTIDE SEQUENCE [LARGE SCALE GENOMIC DNA]</scope>
    <source>
        <strain evidence="1 2">SSL-25</strain>
    </source>
</reference>
<sequence length="173" mass="19011">MQTESTNDTGGETPDVPMAWFCAEYIADEMLRTGALVDGGSLEYRAGRETLALTIYLCDGSGELAGAHAVASIEEWLNRTAYGHPWPEWVGRGLAEREERARSLGSDPGPDLLLARESWHWLSRTELLTTDLGDDVVRHQGGSRAGAVDEQTRVWTPAWQLGLPLGHLAIHLF</sequence>
<dbReference type="RefSeq" id="WP_146483647.1">
    <property type="nucleotide sequence ID" value="NZ_CP042266.1"/>
</dbReference>
<evidence type="ECO:0000313" key="1">
    <source>
        <dbReference type="EMBL" id="QDY80250.1"/>
    </source>
</evidence>